<protein>
    <submittedName>
        <fullName evidence="2">PhnA protein</fullName>
    </submittedName>
</protein>
<sequence>MSKGQEKHQKRANELMMLGKDLARRAHSRCELCSAMGVSLRAYEVLPVPPVPDIDKIVFICGVCYEQIENPKLMDTNHWHCLTSAVWSTTPAVQVVAVRVLKRLIDHESWAEDLYDQLYLEPDIQCWISNA</sequence>
<reference evidence="2" key="1">
    <citation type="submission" date="2022-06" db="EMBL/GenBank/DDBJ databases">
        <title>Alkalimarinus sp. nov., isolated from gut of a Alitta virens.</title>
        <authorList>
            <person name="Yang A.I."/>
            <person name="Shin N.-R."/>
        </authorList>
    </citation>
    <scope>NUCLEOTIDE SEQUENCE</scope>
    <source>
        <strain evidence="2">A2M4</strain>
    </source>
</reference>
<evidence type="ECO:0000259" key="1">
    <source>
        <dbReference type="SMART" id="SM00782"/>
    </source>
</evidence>
<keyword evidence="3" id="KW-1185">Reference proteome</keyword>
<evidence type="ECO:0000313" key="3">
    <source>
        <dbReference type="Proteomes" id="UP001163739"/>
    </source>
</evidence>
<proteinExistence type="predicted"/>
<dbReference type="Proteomes" id="UP001163739">
    <property type="component" value="Chromosome"/>
</dbReference>
<gene>
    <name evidence="2" type="ORF">NKI27_01690</name>
</gene>
<dbReference type="EMBL" id="CP100390">
    <property type="protein sequence ID" value="UZE96487.1"/>
    <property type="molecule type" value="Genomic_DNA"/>
</dbReference>
<accession>A0ABY6N3B2</accession>
<name>A0ABY6N3B2_9ALTE</name>
<dbReference type="SMART" id="SM00782">
    <property type="entry name" value="PhnA_Zn_Ribbon"/>
    <property type="match status" value="1"/>
</dbReference>
<organism evidence="2 3">
    <name type="scientific">Alkalimarinus alittae</name>
    <dbReference type="NCBI Taxonomy" id="2961619"/>
    <lineage>
        <taxon>Bacteria</taxon>
        <taxon>Pseudomonadati</taxon>
        <taxon>Pseudomonadota</taxon>
        <taxon>Gammaproteobacteria</taxon>
        <taxon>Alteromonadales</taxon>
        <taxon>Alteromonadaceae</taxon>
        <taxon>Alkalimarinus</taxon>
    </lineage>
</organism>
<dbReference type="RefSeq" id="WP_265047972.1">
    <property type="nucleotide sequence ID" value="NZ_CP100390.1"/>
</dbReference>
<dbReference type="InterPro" id="IPR013991">
    <property type="entry name" value="PhnaA_N_proteobac"/>
</dbReference>
<feature type="domain" description="PhnA protein N-terminal proteobacterial" evidence="1">
    <location>
        <begin position="21"/>
        <end position="69"/>
    </location>
</feature>
<evidence type="ECO:0000313" key="2">
    <source>
        <dbReference type="EMBL" id="UZE96487.1"/>
    </source>
</evidence>